<organism evidence="1 2">
    <name type="scientific">Clostridium mobile</name>
    <dbReference type="NCBI Taxonomy" id="2841512"/>
    <lineage>
        <taxon>Bacteria</taxon>
        <taxon>Bacillati</taxon>
        <taxon>Bacillota</taxon>
        <taxon>Clostridia</taxon>
        <taxon>Eubacteriales</taxon>
        <taxon>Clostridiaceae</taxon>
        <taxon>Clostridium</taxon>
    </lineage>
</organism>
<evidence type="ECO:0008006" key="3">
    <source>
        <dbReference type="Google" id="ProtNLM"/>
    </source>
</evidence>
<dbReference type="EMBL" id="JAHLQF010000001">
    <property type="protein sequence ID" value="MBU5483350.1"/>
    <property type="molecule type" value="Genomic_DNA"/>
</dbReference>
<name>A0ABS6EEA6_9CLOT</name>
<reference evidence="1 2" key="1">
    <citation type="submission" date="2021-06" db="EMBL/GenBank/DDBJ databases">
        <authorList>
            <person name="Sun Q."/>
            <person name="Li D."/>
        </authorList>
    </citation>
    <scope>NUCLEOTIDE SEQUENCE [LARGE SCALE GENOMIC DNA]</scope>
    <source>
        <strain evidence="1 2">MSJ-11</strain>
    </source>
</reference>
<proteinExistence type="predicted"/>
<evidence type="ECO:0000313" key="2">
    <source>
        <dbReference type="Proteomes" id="UP000726170"/>
    </source>
</evidence>
<gene>
    <name evidence="1" type="ORF">KQI86_03355</name>
</gene>
<sequence length="517" mass="59578">MKKNNVYIIGSILLFIYLSSSIFAGCSLKNINATDKISSPSNSLSPINGVWEIKKYKVFNFGNKTYQQSKIKPANLLGSKAAFNKEYAFLIDEICKDPQYKLKEVDANNYFFYTYKVSKEDFDIKEDKIEVISVIYGENLFHEFIKINEKELIVYLDDAFYYLEKIDDDTSKALSKENIEKLQKSKEENPLGKDELRRSGVLIGLRSNTPIDYEDTLGSEYKNQSIFYRTLWIGAENGKLRPILETPNLFVPRMSGFWWVGVDAYELNSDHPRDRLFSYPVGKERKDINLIETQEEQSLKRILFVGNDYVAIEDKSTSNINNDEGRSSLQIRLIDNIVDNKGIKISDISGEDGKTAMHNSASAFLALQDKETSKRLEKEPREESFALYRRNGHWIVKGRLNSVHPGDSFYKDYDINIVPPNKMLNYDEFHISWNEVKEKVPEAVDAYTSPNKDLAIIISHNSLYVYRILNGALENMYLKKIALQQGESVVMAEWATGDYMERWEKTLKGNADILVHE</sequence>
<protein>
    <recommendedName>
        <fullName evidence="3">Lipoprotein</fullName>
    </recommendedName>
</protein>
<dbReference type="PROSITE" id="PS51257">
    <property type="entry name" value="PROKAR_LIPOPROTEIN"/>
    <property type="match status" value="1"/>
</dbReference>
<dbReference type="Proteomes" id="UP000726170">
    <property type="component" value="Unassembled WGS sequence"/>
</dbReference>
<comment type="caution">
    <text evidence="1">The sequence shown here is derived from an EMBL/GenBank/DDBJ whole genome shotgun (WGS) entry which is preliminary data.</text>
</comment>
<accession>A0ABS6EEA6</accession>
<dbReference type="RefSeq" id="WP_216437734.1">
    <property type="nucleotide sequence ID" value="NZ_JAHLQF010000001.1"/>
</dbReference>
<keyword evidence="2" id="KW-1185">Reference proteome</keyword>
<evidence type="ECO:0000313" key="1">
    <source>
        <dbReference type="EMBL" id="MBU5483350.1"/>
    </source>
</evidence>